<evidence type="ECO:0000313" key="1">
    <source>
        <dbReference type="EMBL" id="VDP28671.1"/>
    </source>
</evidence>
<name>A0A183MRI9_9TREM</name>
<protein>
    <submittedName>
        <fullName evidence="1">Uncharacterized protein</fullName>
    </submittedName>
</protein>
<dbReference type="Proteomes" id="UP000277204">
    <property type="component" value="Unassembled WGS sequence"/>
</dbReference>
<accession>A0A183MRI9</accession>
<dbReference type="EMBL" id="UZAI01017717">
    <property type="protein sequence ID" value="VDP28671.1"/>
    <property type="molecule type" value="Genomic_DNA"/>
</dbReference>
<gene>
    <name evidence="1" type="ORF">SMRZ_LOCUS18664</name>
</gene>
<reference evidence="1 2" key="1">
    <citation type="submission" date="2018-11" db="EMBL/GenBank/DDBJ databases">
        <authorList>
            <consortium name="Pathogen Informatics"/>
        </authorList>
    </citation>
    <scope>NUCLEOTIDE SEQUENCE [LARGE SCALE GENOMIC DNA]</scope>
    <source>
        <strain evidence="1 2">Zambia</strain>
    </source>
</reference>
<sequence>MNLIQCYAPTYGSNDDNNDRFYESVLSVIAKYPLKDLTTLMGDLNAEVVKWTTPDMKISWDDMEMKMRGDWQIYVHSINWL</sequence>
<proteinExistence type="predicted"/>
<evidence type="ECO:0000313" key="2">
    <source>
        <dbReference type="Proteomes" id="UP000277204"/>
    </source>
</evidence>
<keyword evidence="2" id="KW-1185">Reference proteome</keyword>
<organism evidence="1 2">
    <name type="scientific">Schistosoma margrebowiei</name>
    <dbReference type="NCBI Taxonomy" id="48269"/>
    <lineage>
        <taxon>Eukaryota</taxon>
        <taxon>Metazoa</taxon>
        <taxon>Spiralia</taxon>
        <taxon>Lophotrochozoa</taxon>
        <taxon>Platyhelminthes</taxon>
        <taxon>Trematoda</taxon>
        <taxon>Digenea</taxon>
        <taxon>Strigeidida</taxon>
        <taxon>Schistosomatoidea</taxon>
        <taxon>Schistosomatidae</taxon>
        <taxon>Schistosoma</taxon>
    </lineage>
</organism>
<dbReference type="AlphaFoldDB" id="A0A183MRI9"/>